<dbReference type="Gene3D" id="2.60.40.1820">
    <property type="match status" value="1"/>
</dbReference>
<gene>
    <name evidence="3" type="ORF">ZOSMA_20G01190</name>
</gene>
<evidence type="ECO:0000256" key="1">
    <source>
        <dbReference type="SAM" id="Phobius"/>
    </source>
</evidence>
<keyword evidence="1" id="KW-1133">Transmembrane helix</keyword>
<protein>
    <submittedName>
        <fullName evidence="3">Harpin-induced like protein 19</fullName>
    </submittedName>
</protein>
<keyword evidence="4" id="KW-1185">Reference proteome</keyword>
<keyword evidence="1" id="KW-0472">Membrane</keyword>
<feature type="transmembrane region" description="Helical" evidence="1">
    <location>
        <begin position="23"/>
        <end position="48"/>
    </location>
</feature>
<dbReference type="OrthoDB" id="1929523at2759"/>
<evidence type="ECO:0000313" key="3">
    <source>
        <dbReference type="EMBL" id="KMZ69641.1"/>
    </source>
</evidence>
<dbReference type="InterPro" id="IPR055301">
    <property type="entry name" value="Lea14-like_2"/>
</dbReference>
<dbReference type="EMBL" id="LFYR01000757">
    <property type="protein sequence ID" value="KMZ69641.1"/>
    <property type="molecule type" value="Genomic_DNA"/>
</dbReference>
<dbReference type="SUPFAM" id="SSF117070">
    <property type="entry name" value="LEA14-like"/>
    <property type="match status" value="1"/>
</dbReference>
<name>A0A0K9PL15_ZOSMR</name>
<dbReference type="OMA" id="TVQMEMT"/>
<dbReference type="Pfam" id="PF03168">
    <property type="entry name" value="LEA_2"/>
    <property type="match status" value="1"/>
</dbReference>
<evidence type="ECO:0000313" key="4">
    <source>
        <dbReference type="Proteomes" id="UP000036987"/>
    </source>
</evidence>
<dbReference type="PANTHER" id="PTHR31852">
    <property type="entry name" value="LATE EMBRYOGENESIS ABUNDANT (LEA) HYDROXYPROLINE-RICH GLYCOPROTEIN FAMILY"/>
    <property type="match status" value="1"/>
</dbReference>
<organism evidence="3 4">
    <name type="scientific">Zostera marina</name>
    <name type="common">Eelgrass</name>
    <dbReference type="NCBI Taxonomy" id="29655"/>
    <lineage>
        <taxon>Eukaryota</taxon>
        <taxon>Viridiplantae</taxon>
        <taxon>Streptophyta</taxon>
        <taxon>Embryophyta</taxon>
        <taxon>Tracheophyta</taxon>
        <taxon>Spermatophyta</taxon>
        <taxon>Magnoliopsida</taxon>
        <taxon>Liliopsida</taxon>
        <taxon>Zosteraceae</taxon>
        <taxon>Zostera</taxon>
    </lineage>
</organism>
<evidence type="ECO:0000259" key="2">
    <source>
        <dbReference type="Pfam" id="PF03168"/>
    </source>
</evidence>
<reference evidence="4" key="1">
    <citation type="journal article" date="2016" name="Nature">
        <title>The genome of the seagrass Zostera marina reveals angiosperm adaptation to the sea.</title>
        <authorList>
            <person name="Olsen J.L."/>
            <person name="Rouze P."/>
            <person name="Verhelst B."/>
            <person name="Lin Y.-C."/>
            <person name="Bayer T."/>
            <person name="Collen J."/>
            <person name="Dattolo E."/>
            <person name="De Paoli E."/>
            <person name="Dittami S."/>
            <person name="Maumus F."/>
            <person name="Michel G."/>
            <person name="Kersting A."/>
            <person name="Lauritano C."/>
            <person name="Lohaus R."/>
            <person name="Toepel M."/>
            <person name="Tonon T."/>
            <person name="Vanneste K."/>
            <person name="Amirebrahimi M."/>
            <person name="Brakel J."/>
            <person name="Bostroem C."/>
            <person name="Chovatia M."/>
            <person name="Grimwood J."/>
            <person name="Jenkins J.W."/>
            <person name="Jueterbock A."/>
            <person name="Mraz A."/>
            <person name="Stam W.T."/>
            <person name="Tice H."/>
            <person name="Bornberg-Bauer E."/>
            <person name="Green P.J."/>
            <person name="Pearson G.A."/>
            <person name="Procaccini G."/>
            <person name="Duarte C.M."/>
            <person name="Schmutz J."/>
            <person name="Reusch T.B.H."/>
            <person name="Van de Peer Y."/>
        </authorList>
    </citation>
    <scope>NUCLEOTIDE SEQUENCE [LARGE SCALE GENOMIC DNA]</scope>
    <source>
        <strain evidence="4">cv. Finnish</strain>
    </source>
</reference>
<keyword evidence="1" id="KW-0812">Transmembrane</keyword>
<dbReference type="AlphaFoldDB" id="A0A0K9PL15"/>
<dbReference type="InterPro" id="IPR004864">
    <property type="entry name" value="LEA_2"/>
</dbReference>
<sequence>MDPSFSSPEDKHKPPSLCLRRCVMFGLCCFSLLIITAIVIVILGFTVFKKKDPTITVNSVTITGVSPKINILKFSFDFNLTLSVDSTVSNPNRVAFKHYPGTIDILYKDTEIGYVYIDGGTVPERGSEEVKSNLTLTLDSFAHVNLTMALLSDLMGDEIAFNTTARIPGRVMILGFIKKDLIATADCHIVIAIPELHINERTCSGKTYF</sequence>
<accession>A0A0K9PL15</accession>
<comment type="caution">
    <text evidence="3">The sequence shown here is derived from an EMBL/GenBank/DDBJ whole genome shotgun (WGS) entry which is preliminary data.</text>
</comment>
<proteinExistence type="predicted"/>
<dbReference type="Proteomes" id="UP000036987">
    <property type="component" value="Unassembled WGS sequence"/>
</dbReference>
<feature type="domain" description="Late embryogenesis abundant protein LEA-2 subgroup" evidence="2">
    <location>
        <begin position="87"/>
        <end position="178"/>
    </location>
</feature>